<evidence type="ECO:0000313" key="1">
    <source>
        <dbReference type="EMBL" id="KAG1569119.1"/>
    </source>
</evidence>
<sequence length="76" mass="9289">MHRLKTRLELANFKRKYGLEEMDLKTLETQLNWTRPKRTSNRFYRNRLSEKKRRIKRTTEEDAANVLVMLHHSVCT</sequence>
<name>A0A9P6Z219_9FUNG</name>
<dbReference type="Proteomes" id="UP000740926">
    <property type="component" value="Unassembled WGS sequence"/>
</dbReference>
<accession>A0A9P6Z219</accession>
<dbReference type="EMBL" id="JAANIU010000992">
    <property type="protein sequence ID" value="KAG1569119.1"/>
    <property type="molecule type" value="Genomic_DNA"/>
</dbReference>
<keyword evidence="2" id="KW-1185">Reference proteome</keyword>
<evidence type="ECO:0000313" key="2">
    <source>
        <dbReference type="Proteomes" id="UP000740926"/>
    </source>
</evidence>
<gene>
    <name evidence="1" type="ORF">G6F50_006663</name>
</gene>
<comment type="caution">
    <text evidence="1">The sequence shown here is derived from an EMBL/GenBank/DDBJ whole genome shotgun (WGS) entry which is preliminary data.</text>
</comment>
<organism evidence="1 2">
    <name type="scientific">Rhizopus delemar</name>
    <dbReference type="NCBI Taxonomy" id="936053"/>
    <lineage>
        <taxon>Eukaryota</taxon>
        <taxon>Fungi</taxon>
        <taxon>Fungi incertae sedis</taxon>
        <taxon>Mucoromycota</taxon>
        <taxon>Mucoromycotina</taxon>
        <taxon>Mucoromycetes</taxon>
        <taxon>Mucorales</taxon>
        <taxon>Mucorineae</taxon>
        <taxon>Rhizopodaceae</taxon>
        <taxon>Rhizopus</taxon>
    </lineage>
</organism>
<protein>
    <submittedName>
        <fullName evidence="1">Uncharacterized protein</fullName>
    </submittedName>
</protein>
<reference evidence="1 2" key="1">
    <citation type="journal article" date="2020" name="Microb. Genom.">
        <title>Genetic diversity of clinical and environmental Mucorales isolates obtained from an investigation of mucormycosis cases among solid organ transplant recipients.</title>
        <authorList>
            <person name="Nguyen M.H."/>
            <person name="Kaul D."/>
            <person name="Muto C."/>
            <person name="Cheng S.J."/>
            <person name="Richter R.A."/>
            <person name="Bruno V.M."/>
            <person name="Liu G."/>
            <person name="Beyhan S."/>
            <person name="Sundermann A.J."/>
            <person name="Mounaud S."/>
            <person name="Pasculle A.W."/>
            <person name="Nierman W.C."/>
            <person name="Driscoll E."/>
            <person name="Cumbie R."/>
            <person name="Clancy C.J."/>
            <person name="Dupont C.L."/>
        </authorList>
    </citation>
    <scope>NUCLEOTIDE SEQUENCE [LARGE SCALE GENOMIC DNA]</scope>
    <source>
        <strain evidence="1 2">GL24</strain>
    </source>
</reference>
<dbReference type="AlphaFoldDB" id="A0A9P6Z219"/>
<proteinExistence type="predicted"/>